<organism evidence="2 3">
    <name type="scientific">Dreissena polymorpha</name>
    <name type="common">Zebra mussel</name>
    <name type="synonym">Mytilus polymorpha</name>
    <dbReference type="NCBI Taxonomy" id="45954"/>
    <lineage>
        <taxon>Eukaryota</taxon>
        <taxon>Metazoa</taxon>
        <taxon>Spiralia</taxon>
        <taxon>Lophotrochozoa</taxon>
        <taxon>Mollusca</taxon>
        <taxon>Bivalvia</taxon>
        <taxon>Autobranchia</taxon>
        <taxon>Heteroconchia</taxon>
        <taxon>Euheterodonta</taxon>
        <taxon>Imparidentia</taxon>
        <taxon>Neoheterodontei</taxon>
        <taxon>Myida</taxon>
        <taxon>Dreissenoidea</taxon>
        <taxon>Dreissenidae</taxon>
        <taxon>Dreissena</taxon>
    </lineage>
</organism>
<accession>A0A9D4KPM2</accession>
<dbReference type="EMBL" id="JAIWYP010000004">
    <property type="protein sequence ID" value="KAH3843304.1"/>
    <property type="molecule type" value="Genomic_DNA"/>
</dbReference>
<sequence length="306" mass="34964">MAVTEDELFERAIDEIVKVAGELLKDKDPKAKTFVTEQINDLQKSIEQKLIQAEKEDDETEIQSIQDRIKKLLERGVEDPGDKALDHVKVFQNLKEKEWEEVISETEDPLHIVHEKLLNILKRAFKAAAERMRDSRAKIVQQVLQPGSDFKKTQDRRQDVEAVHKQEADLIELSSQCQLKAMPFCIDSIKKNIRDAILDEDKDLCTVPNASDALNTAIDNYFLKCIEFSWAAAFEELPPILLVCDPKKECPKISGSFTNLKKVPRQYTVVWPALVQGDSIISPWVLSEKTQPHPIATHTRVKDNKN</sequence>
<evidence type="ECO:0000313" key="2">
    <source>
        <dbReference type="EMBL" id="KAH3843304.1"/>
    </source>
</evidence>
<name>A0A9D4KPM2_DREPO</name>
<protein>
    <recommendedName>
        <fullName evidence="4">Mitochondria-eating protein C-terminal domain-containing protein</fullName>
    </recommendedName>
</protein>
<feature type="coiled-coil region" evidence="1">
    <location>
        <begin position="36"/>
        <end position="75"/>
    </location>
</feature>
<keyword evidence="3" id="KW-1185">Reference proteome</keyword>
<gene>
    <name evidence="2" type="ORF">DPMN_116818</name>
</gene>
<reference evidence="2" key="2">
    <citation type="submission" date="2020-11" db="EMBL/GenBank/DDBJ databases">
        <authorList>
            <person name="McCartney M.A."/>
            <person name="Auch B."/>
            <person name="Kono T."/>
            <person name="Mallez S."/>
            <person name="Becker A."/>
            <person name="Gohl D.M."/>
            <person name="Silverstein K.A.T."/>
            <person name="Koren S."/>
            <person name="Bechman K.B."/>
            <person name="Herman A."/>
            <person name="Abrahante J.E."/>
            <person name="Garbe J."/>
        </authorList>
    </citation>
    <scope>NUCLEOTIDE SEQUENCE</scope>
    <source>
        <strain evidence="2">Duluth1</strain>
        <tissue evidence="2">Whole animal</tissue>
    </source>
</reference>
<proteinExistence type="predicted"/>
<dbReference type="OrthoDB" id="10496339at2759"/>
<comment type="caution">
    <text evidence="2">The sequence shown here is derived from an EMBL/GenBank/DDBJ whole genome shotgun (WGS) entry which is preliminary data.</text>
</comment>
<keyword evidence="1" id="KW-0175">Coiled coil</keyword>
<dbReference type="AlphaFoldDB" id="A0A9D4KPM2"/>
<evidence type="ECO:0008006" key="4">
    <source>
        <dbReference type="Google" id="ProtNLM"/>
    </source>
</evidence>
<reference evidence="2" key="1">
    <citation type="journal article" date="2019" name="bioRxiv">
        <title>The Genome of the Zebra Mussel, Dreissena polymorpha: A Resource for Invasive Species Research.</title>
        <authorList>
            <person name="McCartney M.A."/>
            <person name="Auch B."/>
            <person name="Kono T."/>
            <person name="Mallez S."/>
            <person name="Zhang Y."/>
            <person name="Obille A."/>
            <person name="Becker A."/>
            <person name="Abrahante J.E."/>
            <person name="Garbe J."/>
            <person name="Badalamenti J.P."/>
            <person name="Herman A."/>
            <person name="Mangelson H."/>
            <person name="Liachko I."/>
            <person name="Sullivan S."/>
            <person name="Sone E.D."/>
            <person name="Koren S."/>
            <person name="Silverstein K.A.T."/>
            <person name="Beckman K.B."/>
            <person name="Gohl D.M."/>
        </authorList>
    </citation>
    <scope>NUCLEOTIDE SEQUENCE</scope>
    <source>
        <strain evidence="2">Duluth1</strain>
        <tissue evidence="2">Whole animal</tissue>
    </source>
</reference>
<dbReference type="Proteomes" id="UP000828390">
    <property type="component" value="Unassembled WGS sequence"/>
</dbReference>
<evidence type="ECO:0000256" key="1">
    <source>
        <dbReference type="SAM" id="Coils"/>
    </source>
</evidence>
<evidence type="ECO:0000313" key="3">
    <source>
        <dbReference type="Proteomes" id="UP000828390"/>
    </source>
</evidence>